<protein>
    <recommendedName>
        <fullName evidence="1">Putative DnaT-like domain-containing protein</fullName>
    </recommendedName>
</protein>
<keyword evidence="3" id="KW-1185">Reference proteome</keyword>
<proteinExistence type="predicted"/>
<feature type="domain" description="Putative DnaT-like" evidence="1">
    <location>
        <begin position="1"/>
        <end position="169"/>
    </location>
</feature>
<evidence type="ECO:0000313" key="3">
    <source>
        <dbReference type="Proteomes" id="UP000262209"/>
    </source>
</evidence>
<organism evidence="2">
    <name type="scientific">Salmonella virus VSiP</name>
    <dbReference type="NCBI Taxonomy" id="2301721"/>
    <lineage>
        <taxon>Viruses</taxon>
        <taxon>Duplodnaviria</taxon>
        <taxon>Heunggongvirae</taxon>
        <taxon>Uroviricota</taxon>
        <taxon>Caudoviricetes</taxon>
        <taxon>Sarkviridae</taxon>
        <taxon>Guernseyvirinae</taxon>
        <taxon>Cornellvirus</taxon>
        <taxon>Cornellvirus VSiP</taxon>
    </lineage>
</organism>
<dbReference type="EMBL" id="MH424444">
    <property type="protein sequence ID" value="AXQ70201.1"/>
    <property type="molecule type" value="Genomic_DNA"/>
</dbReference>
<accession>A0A385EEA2</accession>
<evidence type="ECO:0000313" key="2">
    <source>
        <dbReference type="EMBL" id="AXQ70201.1"/>
    </source>
</evidence>
<dbReference type="Pfam" id="PF20557">
    <property type="entry name" value="DnaT_2"/>
    <property type="match status" value="1"/>
</dbReference>
<reference evidence="2" key="1">
    <citation type="submission" date="2018-06" db="EMBL/GenBank/DDBJ databases">
        <title>Complete genome sequence of Salmonella Infantis bacteriophage VSiP.</title>
        <authorList>
            <person name="Volozhantsev N."/>
            <person name="Denisenko E."/>
            <person name="Verevkin V."/>
            <person name="Myakinina V."/>
            <person name="Kislichkina A."/>
            <person name="Krasilnikova V."/>
        </authorList>
    </citation>
    <scope>NUCLEOTIDE SEQUENCE [LARGE SCALE GENOMIC DNA]</scope>
</reference>
<name>A0A385EEA2_9CAUD</name>
<dbReference type="InterPro" id="IPR046787">
    <property type="entry name" value="DnaT_2"/>
</dbReference>
<gene>
    <name evidence="2" type="ORF">vsip_16</name>
</gene>
<sequence length="169" mass="17808">MALVVEDGSIVAEADSYLSLEDARALAAKYGYVLPADDTEAEAALRNGAMYVGLQEPAMCGRRVSAEQSLSFPRNGISLYGFPVANNTIPEQVKLAQLIASVEYGSGVDVRASSDGRVTTMERVEGAVTVQYANNGNTGATITITAAMDALRPLLCGSNNGFSFNVYRG</sequence>
<evidence type="ECO:0000259" key="1">
    <source>
        <dbReference type="Pfam" id="PF20557"/>
    </source>
</evidence>
<dbReference type="Proteomes" id="UP000262209">
    <property type="component" value="Segment"/>
</dbReference>